<keyword evidence="5 6" id="KW-0472">Membrane</keyword>
<reference evidence="7 8" key="1">
    <citation type="submission" date="2016-03" db="EMBL/GenBank/DDBJ databases">
        <title>Draft genome sequence of Paenibacillus antarcticus CECT 5836.</title>
        <authorList>
            <person name="Shin S.-K."/>
            <person name="Yi H."/>
        </authorList>
    </citation>
    <scope>NUCLEOTIDE SEQUENCE [LARGE SCALE GENOMIC DNA]</scope>
    <source>
        <strain evidence="7 8">CECT 5836</strain>
    </source>
</reference>
<evidence type="ECO:0000313" key="8">
    <source>
        <dbReference type="Proteomes" id="UP000077355"/>
    </source>
</evidence>
<evidence type="ECO:0000256" key="5">
    <source>
        <dbReference type="ARBA" id="ARBA00023136"/>
    </source>
</evidence>
<evidence type="ECO:0000256" key="4">
    <source>
        <dbReference type="ARBA" id="ARBA00022989"/>
    </source>
</evidence>
<dbReference type="OrthoDB" id="5024156at2"/>
<keyword evidence="8" id="KW-1185">Reference proteome</keyword>
<organism evidence="7 8">
    <name type="scientific">Paenibacillus antarcticus</name>
    <dbReference type="NCBI Taxonomy" id="253703"/>
    <lineage>
        <taxon>Bacteria</taxon>
        <taxon>Bacillati</taxon>
        <taxon>Bacillota</taxon>
        <taxon>Bacilli</taxon>
        <taxon>Bacillales</taxon>
        <taxon>Paenibacillaceae</taxon>
        <taxon>Paenibacillus</taxon>
    </lineage>
</organism>
<name>A0A162K5G9_9BACL</name>
<dbReference type="AlphaFoldDB" id="A0A162K5G9"/>
<keyword evidence="3 6" id="KW-0812">Transmembrane</keyword>
<proteinExistence type="predicted"/>
<dbReference type="Pfam" id="PF09678">
    <property type="entry name" value="Caa3_CtaG"/>
    <property type="match status" value="1"/>
</dbReference>
<evidence type="ECO:0000313" key="7">
    <source>
        <dbReference type="EMBL" id="OAB43296.1"/>
    </source>
</evidence>
<comment type="caution">
    <text evidence="7">The sequence shown here is derived from an EMBL/GenBank/DDBJ whole genome shotgun (WGS) entry which is preliminary data.</text>
</comment>
<feature type="transmembrane region" description="Helical" evidence="6">
    <location>
        <begin position="20"/>
        <end position="39"/>
    </location>
</feature>
<feature type="transmembrane region" description="Helical" evidence="6">
    <location>
        <begin position="160"/>
        <end position="183"/>
    </location>
</feature>
<evidence type="ECO:0000256" key="6">
    <source>
        <dbReference type="SAM" id="Phobius"/>
    </source>
</evidence>
<keyword evidence="2" id="KW-1003">Cell membrane</keyword>
<evidence type="ECO:0000256" key="2">
    <source>
        <dbReference type="ARBA" id="ARBA00022475"/>
    </source>
</evidence>
<dbReference type="RefSeq" id="WP_068651676.1">
    <property type="nucleotide sequence ID" value="NZ_CP043611.1"/>
</dbReference>
<protein>
    <recommendedName>
        <fullName evidence="9">Cytochrome c oxidase assembly protein</fullName>
    </recommendedName>
</protein>
<evidence type="ECO:0008006" key="9">
    <source>
        <dbReference type="Google" id="ProtNLM"/>
    </source>
</evidence>
<feature type="transmembrane region" description="Helical" evidence="6">
    <location>
        <begin position="195"/>
        <end position="215"/>
    </location>
</feature>
<dbReference type="Proteomes" id="UP000077355">
    <property type="component" value="Unassembled WGS sequence"/>
</dbReference>
<feature type="transmembrane region" description="Helical" evidence="6">
    <location>
        <begin position="127"/>
        <end position="148"/>
    </location>
</feature>
<gene>
    <name evidence="7" type="ORF">PBAT_18480</name>
</gene>
<evidence type="ECO:0000256" key="3">
    <source>
        <dbReference type="ARBA" id="ARBA00022692"/>
    </source>
</evidence>
<keyword evidence="4 6" id="KW-1133">Transmembrane helix</keyword>
<sequence length="268" mass="29970">MTNHHMSHSQSGTIELFPSIFIPVIITAAAFALYLYATLSSNKRFQRWPMYRYGCFIIGVLSSASAVTGPLADWAHLDFRAHMLGHLLLGMLGPLLIVLSSPVALALRTMEVHWARSVTRLLKSKPVLWISHPITAATLNIGGLWLIYGAGLYSAMQHNMLIHILVHFHVFVAGYLFTASLIYTDLAPHRTSYNLRSFVMIIAFAGHGILSKLIYAEPPEGIPQAQGLTGGLLMYYGGDLIDLVLIFIFWLQWYRSSQSLFSKFSMTR</sequence>
<feature type="transmembrane region" description="Helical" evidence="6">
    <location>
        <begin position="84"/>
        <end position="107"/>
    </location>
</feature>
<evidence type="ECO:0000256" key="1">
    <source>
        <dbReference type="ARBA" id="ARBA00004651"/>
    </source>
</evidence>
<feature type="transmembrane region" description="Helical" evidence="6">
    <location>
        <begin position="51"/>
        <end position="72"/>
    </location>
</feature>
<accession>A0A162K5G9</accession>
<feature type="transmembrane region" description="Helical" evidence="6">
    <location>
        <begin position="235"/>
        <end position="254"/>
    </location>
</feature>
<comment type="subcellular location">
    <subcellularLocation>
        <location evidence="1">Cell membrane</location>
        <topology evidence="1">Multi-pass membrane protein</topology>
    </subcellularLocation>
</comment>
<dbReference type="InterPro" id="IPR019108">
    <property type="entry name" value="Caa3_assmbl_CtaG-rel"/>
</dbReference>
<dbReference type="EMBL" id="LVJI01000029">
    <property type="protein sequence ID" value="OAB43296.1"/>
    <property type="molecule type" value="Genomic_DNA"/>
</dbReference>
<dbReference type="GO" id="GO:0005886">
    <property type="term" value="C:plasma membrane"/>
    <property type="evidence" value="ECO:0007669"/>
    <property type="project" value="UniProtKB-SubCell"/>
</dbReference>